<reference evidence="2 3" key="1">
    <citation type="journal article" date="2024" name="Nat. Commun.">
        <title>Phylogenomics reveals the evolutionary origins of lichenization in chlorophyte algae.</title>
        <authorList>
            <person name="Puginier C."/>
            <person name="Libourel C."/>
            <person name="Otte J."/>
            <person name="Skaloud P."/>
            <person name="Haon M."/>
            <person name="Grisel S."/>
            <person name="Petersen M."/>
            <person name="Berrin J.G."/>
            <person name="Delaux P.M."/>
            <person name="Dal Grande F."/>
            <person name="Keller J."/>
        </authorList>
    </citation>
    <scope>NUCLEOTIDE SEQUENCE [LARGE SCALE GENOMIC DNA]</scope>
    <source>
        <strain evidence="2 3">SAG 2145</strain>
    </source>
</reference>
<evidence type="ECO:0000313" key="3">
    <source>
        <dbReference type="Proteomes" id="UP001438707"/>
    </source>
</evidence>
<comment type="caution">
    <text evidence="2">The sequence shown here is derived from an EMBL/GenBank/DDBJ whole genome shotgun (WGS) entry which is preliminary data.</text>
</comment>
<sequence>MLDHESHQRLAKLVEELTDKKRMDREPQLLRKLKGLCKVSDANIATCFELLLDRLKCPHAQVRLHTVALDHELFMRSRAFRRLMAQRFSRFLELAVGHRTENPLPGPQDVAVQLRELALETIEIWTERFGLLHRQVQLGHHYLKHTLNFRFPELRARAATAEADNRAREARARQLVEDKYQRIQAEFPAFLRATTGLLAQQDRCLQLLQGKESPAIQLAHGPDNAEGDGADEWEDIGAPLNPPGETDREGLSAYADQALPDELLGIGQALQICVRDQSVIEALHGLHRELQGATLATLQDWLRNLVKVDAGPVGGPPYAIKEHLLRSALELRGRLTAAGERFAEAESQLKVTDAFGHPDLHASISIASSPVFMQSSHQEPARESGKQTAPVNTKGGNLKGTSSRHNGSTNSLGEAWPSFADSDTEDDAPLGARQQPAARLPISVDASLAAAQDVVRVQASQACAAGKAGPGSKNGALPDSIKEQLLKQAPVIPGGSHLAYWDSDKAGAMVDSRALEISNHWGPVDAQAELPAERLSELFGTVASYVTPLIRQVGPAAPSSVPMRRSQAIAARTSTLLPSQPEISSHLAQTGQDEARQQPAASNRRAQRAADRAHNNAVLSAAGTDEQIAHSLARDEAQETNQAAERKVRGTKRKMSVRERLAKKLLSGRSVERAQEEQGAVEDEQIRDRNANTF</sequence>
<dbReference type="GO" id="GO:0009411">
    <property type="term" value="P:response to UV"/>
    <property type="evidence" value="ECO:0007669"/>
    <property type="project" value="InterPro"/>
</dbReference>
<dbReference type="GO" id="GO:0000993">
    <property type="term" value="F:RNA polymerase II complex binding"/>
    <property type="evidence" value="ECO:0007669"/>
    <property type="project" value="TreeGrafter"/>
</dbReference>
<dbReference type="InterPro" id="IPR049408">
    <property type="entry name" value="UVSSA_N_a-solenoid_rpt"/>
</dbReference>
<dbReference type="Pfam" id="PF20867">
    <property type="entry name" value="UVSSA_N"/>
    <property type="match status" value="1"/>
</dbReference>
<dbReference type="GO" id="GO:0005694">
    <property type="term" value="C:chromosome"/>
    <property type="evidence" value="ECO:0007669"/>
    <property type="project" value="TreeGrafter"/>
</dbReference>
<feature type="compositionally biased region" description="Polar residues" evidence="1">
    <location>
        <begin position="386"/>
        <end position="412"/>
    </location>
</feature>
<evidence type="ECO:0008006" key="4">
    <source>
        <dbReference type="Google" id="ProtNLM"/>
    </source>
</evidence>
<feature type="region of interest" description="Disordered" evidence="1">
    <location>
        <begin position="587"/>
        <end position="613"/>
    </location>
</feature>
<dbReference type="EMBL" id="JALJOS010000022">
    <property type="protein sequence ID" value="KAK9825983.1"/>
    <property type="molecule type" value="Genomic_DNA"/>
</dbReference>
<protein>
    <recommendedName>
        <fullName evidence="4">UV-stimulated scaffold protein A</fullName>
    </recommendedName>
</protein>
<dbReference type="AlphaFoldDB" id="A0AAW1QXC6"/>
<feature type="compositionally biased region" description="Basic and acidic residues" evidence="1">
    <location>
        <begin position="684"/>
        <end position="694"/>
    </location>
</feature>
<feature type="region of interest" description="Disordered" evidence="1">
    <location>
        <begin position="633"/>
        <end position="694"/>
    </location>
</feature>
<keyword evidence="3" id="KW-1185">Reference proteome</keyword>
<dbReference type="PANTHER" id="PTHR28670:SF1">
    <property type="entry name" value="UV-STIMULATED SCAFFOLD PROTEIN A"/>
    <property type="match status" value="1"/>
</dbReference>
<accession>A0AAW1QXC6</accession>
<feature type="compositionally biased region" description="Acidic residues" evidence="1">
    <location>
        <begin position="225"/>
        <end position="235"/>
    </location>
</feature>
<proteinExistence type="predicted"/>
<dbReference type="PANTHER" id="PTHR28670">
    <property type="entry name" value="UV-STIMULATED SCAFFOLD PROTEIN A"/>
    <property type="match status" value="1"/>
</dbReference>
<evidence type="ECO:0000256" key="1">
    <source>
        <dbReference type="SAM" id="MobiDB-lite"/>
    </source>
</evidence>
<name>A0AAW1QXC6_9CHLO</name>
<dbReference type="GO" id="GO:0006283">
    <property type="term" value="P:transcription-coupled nucleotide-excision repair"/>
    <property type="evidence" value="ECO:0007669"/>
    <property type="project" value="TreeGrafter"/>
</dbReference>
<feature type="region of interest" description="Disordered" evidence="1">
    <location>
        <begin position="217"/>
        <end position="236"/>
    </location>
</feature>
<organism evidence="2 3">
    <name type="scientific">Apatococcus lobatus</name>
    <dbReference type="NCBI Taxonomy" id="904363"/>
    <lineage>
        <taxon>Eukaryota</taxon>
        <taxon>Viridiplantae</taxon>
        <taxon>Chlorophyta</taxon>
        <taxon>core chlorophytes</taxon>
        <taxon>Trebouxiophyceae</taxon>
        <taxon>Chlorellales</taxon>
        <taxon>Chlorellaceae</taxon>
        <taxon>Apatococcus</taxon>
    </lineage>
</organism>
<dbReference type="InterPro" id="IPR018610">
    <property type="entry name" value="UVSSA"/>
</dbReference>
<gene>
    <name evidence="2" type="ORF">WJX74_003112</name>
</gene>
<feature type="region of interest" description="Disordered" evidence="1">
    <location>
        <begin position="372"/>
        <end position="429"/>
    </location>
</feature>
<evidence type="ECO:0000313" key="2">
    <source>
        <dbReference type="EMBL" id="KAK9825983.1"/>
    </source>
</evidence>
<dbReference type="Proteomes" id="UP001438707">
    <property type="component" value="Unassembled WGS sequence"/>
</dbReference>